<dbReference type="Gene3D" id="3.50.50.60">
    <property type="entry name" value="FAD/NAD(P)-binding domain"/>
    <property type="match status" value="3"/>
</dbReference>
<dbReference type="EMBL" id="LFIV01000149">
    <property type="protein sequence ID" value="KZL67248.1"/>
    <property type="molecule type" value="Genomic_DNA"/>
</dbReference>
<comment type="similarity">
    <text evidence="2">Belongs to the FAD-binding monooxygenase family.</text>
</comment>
<name>A0A166PWG1_9PEZI</name>
<evidence type="ECO:0000256" key="1">
    <source>
        <dbReference type="ARBA" id="ARBA00001974"/>
    </source>
</evidence>
<dbReference type="Pfam" id="PF13450">
    <property type="entry name" value="NAD_binding_8"/>
    <property type="match status" value="1"/>
</dbReference>
<dbReference type="InterPro" id="IPR036188">
    <property type="entry name" value="FAD/NAD-bd_sf"/>
</dbReference>
<dbReference type="SUPFAM" id="SSF51905">
    <property type="entry name" value="FAD/NAD(P)-binding domain"/>
    <property type="match status" value="1"/>
</dbReference>
<keyword evidence="3" id="KW-0285">Flavoprotein</keyword>
<comment type="caution">
    <text evidence="7">The sequence shown here is derived from an EMBL/GenBank/DDBJ whole genome shotgun (WGS) entry which is preliminary data.</text>
</comment>
<keyword evidence="4" id="KW-0274">FAD</keyword>
<evidence type="ECO:0000256" key="5">
    <source>
        <dbReference type="ARBA" id="ARBA00022857"/>
    </source>
</evidence>
<keyword evidence="6" id="KW-0560">Oxidoreductase</keyword>
<accession>A0A166PWG1</accession>
<dbReference type="PANTHER" id="PTHR43098">
    <property type="entry name" value="L-ORNITHINE N(5)-MONOOXYGENASE-RELATED"/>
    <property type="match status" value="1"/>
</dbReference>
<keyword evidence="5" id="KW-0521">NADP</keyword>
<dbReference type="PANTHER" id="PTHR43098:SF2">
    <property type="entry name" value="FAD-BINDING MONOOXYGENASE AUSB-RELATED"/>
    <property type="match status" value="1"/>
</dbReference>
<evidence type="ECO:0000256" key="3">
    <source>
        <dbReference type="ARBA" id="ARBA00022630"/>
    </source>
</evidence>
<dbReference type="AlphaFoldDB" id="A0A166PWG1"/>
<comment type="cofactor">
    <cofactor evidence="1">
        <name>FAD</name>
        <dbReference type="ChEBI" id="CHEBI:57692"/>
    </cofactor>
</comment>
<proteinExistence type="inferred from homology"/>
<protein>
    <submittedName>
        <fullName evidence="7">Cyclohexanone monooxygenase</fullName>
    </submittedName>
</protein>
<dbReference type="InterPro" id="IPR050775">
    <property type="entry name" value="FAD-binding_Monooxygenases"/>
</dbReference>
<evidence type="ECO:0000256" key="6">
    <source>
        <dbReference type="ARBA" id="ARBA00023002"/>
    </source>
</evidence>
<sequence>MTAAENLLEKYAAERDKRLRPENLQKWVNFREPELTDMDRDLYVSHAALRSQDQPLKDGSDVQVLIVGAGIHGVMMAHRMVTQAGVKCGDLVLVDRAGGFGGTWYWNRYPGVMCDVEGYCYLPLLEETGYVPSQRYPTGDEIREQCERVARQFNLKSQFGTTTTYHQWDEDSRRWIVTMKLDSGPGKIPESLTVKTQFLITAGGVHPTPQIPRLNGLGVFRSAPGKYVMHTGRWDWACSGGSQTEPDMINFREKTVGIIGTGATAVQVLPHVTKWAKHVYVFQRTPAYVGAHSQKTTTKEDWEKVADKQGWQYERQANLDAAMMREPGTVDVVQDGWSQIAALVAIVGGGSKIIKAGEEKEHERDMVEMDLPWTEKMRRRIDEEVRDPTIAAKLKPWYSGFCKRPTFHDSYLSAFNEPHVTLIDTDGAGVKSYTANGVVADGQEYELDVLILATGYTNSVVDPCPELSVNAPIVGRQQRTLRKKYESKDFGTLFGAATHGFPNLFFYSASGSSASANLTPALDINSRLVAHVVVRALQKASVPNQAVVEVSKQAEDEYTAKVAERARWFSALPNCTPNSFLEAKLDMKGKKDEELERKKSYWGGGILDFRRMVDEWKKAEDMHGIVVEG</sequence>
<organism evidence="7 8">
    <name type="scientific">Colletotrichum tofieldiae</name>
    <dbReference type="NCBI Taxonomy" id="708197"/>
    <lineage>
        <taxon>Eukaryota</taxon>
        <taxon>Fungi</taxon>
        <taxon>Dikarya</taxon>
        <taxon>Ascomycota</taxon>
        <taxon>Pezizomycotina</taxon>
        <taxon>Sordariomycetes</taxon>
        <taxon>Hypocreomycetidae</taxon>
        <taxon>Glomerellales</taxon>
        <taxon>Glomerellaceae</taxon>
        <taxon>Colletotrichum</taxon>
        <taxon>Colletotrichum spaethianum species complex</taxon>
    </lineage>
</organism>
<reference evidence="7 8" key="1">
    <citation type="submission" date="2015-06" db="EMBL/GenBank/DDBJ databases">
        <title>Survival trade-offs in plant roots during colonization by closely related pathogenic and mutualistic fungi.</title>
        <authorList>
            <person name="Hacquard S."/>
            <person name="Kracher B."/>
            <person name="Hiruma K."/>
            <person name="Weinman A."/>
            <person name="Muench P."/>
            <person name="Garrido Oter R."/>
            <person name="Ver Loren van Themaat E."/>
            <person name="Dallerey J.-F."/>
            <person name="Damm U."/>
            <person name="Henrissat B."/>
            <person name="Lespinet O."/>
            <person name="Thon M."/>
            <person name="Kemen E."/>
            <person name="McHardy A.C."/>
            <person name="Schulze-Lefert P."/>
            <person name="O'Connell R.J."/>
        </authorList>
    </citation>
    <scope>NUCLEOTIDE SEQUENCE [LARGE SCALE GENOMIC DNA]</scope>
    <source>
        <strain evidence="7 8">0861</strain>
    </source>
</reference>
<gene>
    <name evidence="7" type="ORF">CT0861_07233</name>
</gene>
<evidence type="ECO:0000256" key="4">
    <source>
        <dbReference type="ARBA" id="ARBA00022827"/>
    </source>
</evidence>
<keyword evidence="7" id="KW-0503">Monooxygenase</keyword>
<evidence type="ECO:0000313" key="8">
    <source>
        <dbReference type="Proteomes" id="UP000076552"/>
    </source>
</evidence>
<evidence type="ECO:0000256" key="2">
    <source>
        <dbReference type="ARBA" id="ARBA00010139"/>
    </source>
</evidence>
<dbReference type="GO" id="GO:0004497">
    <property type="term" value="F:monooxygenase activity"/>
    <property type="evidence" value="ECO:0007669"/>
    <property type="project" value="UniProtKB-KW"/>
</dbReference>
<evidence type="ECO:0000313" key="7">
    <source>
        <dbReference type="EMBL" id="KZL67248.1"/>
    </source>
</evidence>
<keyword evidence="8" id="KW-1185">Reference proteome</keyword>
<dbReference type="Proteomes" id="UP000076552">
    <property type="component" value="Unassembled WGS sequence"/>
</dbReference>